<evidence type="ECO:0000313" key="2">
    <source>
        <dbReference type="Proteomes" id="UP000827872"/>
    </source>
</evidence>
<gene>
    <name evidence="1" type="ORF">K3G42_009070</name>
</gene>
<reference evidence="1" key="1">
    <citation type="submission" date="2021-08" db="EMBL/GenBank/DDBJ databases">
        <title>The first chromosome-level gecko genome reveals the dynamic sex chromosomes of Neotropical dwarf geckos (Sphaerodactylidae: Sphaerodactylus).</title>
        <authorList>
            <person name="Pinto B.J."/>
            <person name="Keating S.E."/>
            <person name="Gamble T."/>
        </authorList>
    </citation>
    <scope>NUCLEOTIDE SEQUENCE</scope>
    <source>
        <strain evidence="1">TG3544</strain>
    </source>
</reference>
<accession>A0ACB8F2M9</accession>
<dbReference type="Proteomes" id="UP000827872">
    <property type="component" value="Linkage Group LG05"/>
</dbReference>
<sequence>MEINLCSTHCDGDFCLFVQQSVLSTSHRNLHELDAETQPLQTFQDSGLEVVVSKSERSKTSDPHLDEEGETEGGAHGQKKNQNVEITGWATGGPSLRSIAERRLCLDFRHVRHRGDGHRDGDSRGGSTQGIFLFICTEMPYQPVYYDPIGAYHHVPCQRDPGLEKALKEQLTNEKRAVFRAAGNNQYQILQHYDS</sequence>
<organism evidence="1 2">
    <name type="scientific">Sphaerodactylus townsendi</name>
    <dbReference type="NCBI Taxonomy" id="933632"/>
    <lineage>
        <taxon>Eukaryota</taxon>
        <taxon>Metazoa</taxon>
        <taxon>Chordata</taxon>
        <taxon>Craniata</taxon>
        <taxon>Vertebrata</taxon>
        <taxon>Euteleostomi</taxon>
        <taxon>Lepidosauria</taxon>
        <taxon>Squamata</taxon>
        <taxon>Bifurcata</taxon>
        <taxon>Gekkota</taxon>
        <taxon>Sphaerodactylidae</taxon>
        <taxon>Sphaerodactylus</taxon>
    </lineage>
</organism>
<keyword evidence="2" id="KW-1185">Reference proteome</keyword>
<proteinExistence type="predicted"/>
<comment type="caution">
    <text evidence="1">The sequence shown here is derived from an EMBL/GenBank/DDBJ whole genome shotgun (WGS) entry which is preliminary data.</text>
</comment>
<name>A0ACB8F2M9_9SAUR</name>
<dbReference type="EMBL" id="CM037618">
    <property type="protein sequence ID" value="KAH7999347.1"/>
    <property type="molecule type" value="Genomic_DNA"/>
</dbReference>
<evidence type="ECO:0000313" key="1">
    <source>
        <dbReference type="EMBL" id="KAH7999347.1"/>
    </source>
</evidence>
<protein>
    <submittedName>
        <fullName evidence="1">Uncharacterized protein</fullName>
    </submittedName>
</protein>